<dbReference type="InterPro" id="IPR023346">
    <property type="entry name" value="Lysozyme-like_dom_sf"/>
</dbReference>
<keyword evidence="5 6" id="KW-0326">Glycosidase</keyword>
<evidence type="ECO:0000256" key="2">
    <source>
        <dbReference type="ARBA" id="ARBA00022529"/>
    </source>
</evidence>
<dbReference type="STRING" id="1117707.VQ7734_03662"/>
<dbReference type="HAMAP" id="MF_04110">
    <property type="entry name" value="ENDOLYSIN_T4"/>
    <property type="match status" value="1"/>
</dbReference>
<dbReference type="InterPro" id="IPR051018">
    <property type="entry name" value="Bacteriophage_GH24"/>
</dbReference>
<dbReference type="RefSeq" id="WP_073585281.1">
    <property type="nucleotide sequence ID" value="NZ_AP024897.1"/>
</dbReference>
<reference evidence="8" key="1">
    <citation type="submission" date="2016-12" db="EMBL/GenBank/DDBJ databases">
        <authorList>
            <person name="Rodrigo-Torres L."/>
            <person name="Arahal R.D."/>
            <person name="Lucena T."/>
        </authorList>
    </citation>
    <scope>NUCLEOTIDE SEQUENCE [LARGE SCALE GENOMIC DNA]</scope>
</reference>
<dbReference type="AlphaFoldDB" id="A0A1M7YZB0"/>
<comment type="catalytic activity">
    <reaction evidence="1 6">
        <text>Hydrolysis of (1-&gt;4)-beta-linkages between N-acetylmuramic acid and N-acetyl-D-glucosamine residues in a peptidoglycan and between N-acetyl-D-glucosamine residues in chitodextrins.</text>
        <dbReference type="EC" id="3.2.1.17"/>
    </reaction>
</comment>
<dbReference type="Proteomes" id="UP000184600">
    <property type="component" value="Unassembled WGS sequence"/>
</dbReference>
<dbReference type="Gene3D" id="1.10.530.40">
    <property type="match status" value="1"/>
</dbReference>
<dbReference type="GO" id="GO:0031640">
    <property type="term" value="P:killing of cells of another organism"/>
    <property type="evidence" value="ECO:0007669"/>
    <property type="project" value="UniProtKB-KW"/>
</dbReference>
<name>A0A1M7YZB0_9VIBR</name>
<keyword evidence="8" id="KW-1185">Reference proteome</keyword>
<accession>A0A1M7YZB0</accession>
<dbReference type="Pfam" id="PF00959">
    <property type="entry name" value="Phage_lysozyme"/>
    <property type="match status" value="1"/>
</dbReference>
<dbReference type="EMBL" id="FRFG01000048">
    <property type="protein sequence ID" value="SHO57892.1"/>
    <property type="molecule type" value="Genomic_DNA"/>
</dbReference>
<dbReference type="InterPro" id="IPR034690">
    <property type="entry name" value="Endolysin_T4_type"/>
</dbReference>
<evidence type="ECO:0000256" key="4">
    <source>
        <dbReference type="ARBA" id="ARBA00022801"/>
    </source>
</evidence>
<dbReference type="PANTHER" id="PTHR38107:SF4">
    <property type="entry name" value="LYSOZYME"/>
    <property type="match status" value="1"/>
</dbReference>
<keyword evidence="4 6" id="KW-0378">Hydrolase</keyword>
<evidence type="ECO:0000313" key="8">
    <source>
        <dbReference type="Proteomes" id="UP000184600"/>
    </source>
</evidence>
<dbReference type="OrthoDB" id="8141296at2"/>
<sequence>MKIRLNKSVCSVAAVIAIVTGGASIHSTESVGKVQIEAFSGELRISPAGLAIIGNAEGCRTHPYHCPAGLLTNGIGNTHDVPKTDVSLERIATDWVKNIHAAELCISSAESVSGVRMTPGQFDAFTSFAFNTGCPRFMRNHNGSATGIYSNIMAGNYPAACNELKRWVYAGGKKLPGLIDRRGREYARCTEVD</sequence>
<evidence type="ECO:0000256" key="3">
    <source>
        <dbReference type="ARBA" id="ARBA00022638"/>
    </source>
</evidence>
<dbReference type="InterPro" id="IPR002196">
    <property type="entry name" value="Glyco_hydro_24"/>
</dbReference>
<dbReference type="PANTHER" id="PTHR38107">
    <property type="match status" value="1"/>
</dbReference>
<organism evidence="7 8">
    <name type="scientific">Vibrio quintilis</name>
    <dbReference type="NCBI Taxonomy" id="1117707"/>
    <lineage>
        <taxon>Bacteria</taxon>
        <taxon>Pseudomonadati</taxon>
        <taxon>Pseudomonadota</taxon>
        <taxon>Gammaproteobacteria</taxon>
        <taxon>Vibrionales</taxon>
        <taxon>Vibrionaceae</taxon>
        <taxon>Vibrio</taxon>
    </lineage>
</organism>
<dbReference type="CDD" id="cd16901">
    <property type="entry name" value="lyz_P1"/>
    <property type="match status" value="1"/>
</dbReference>
<dbReference type="GO" id="GO:0042742">
    <property type="term" value="P:defense response to bacterium"/>
    <property type="evidence" value="ECO:0007669"/>
    <property type="project" value="UniProtKB-KW"/>
</dbReference>
<evidence type="ECO:0000256" key="1">
    <source>
        <dbReference type="ARBA" id="ARBA00000632"/>
    </source>
</evidence>
<evidence type="ECO:0000256" key="6">
    <source>
        <dbReference type="RuleBase" id="RU003788"/>
    </source>
</evidence>
<keyword evidence="3 6" id="KW-0081">Bacteriolytic enzyme</keyword>
<dbReference type="GO" id="GO:0009253">
    <property type="term" value="P:peptidoglycan catabolic process"/>
    <property type="evidence" value="ECO:0007669"/>
    <property type="project" value="InterPro"/>
</dbReference>
<dbReference type="InterPro" id="IPR023347">
    <property type="entry name" value="Lysozyme_dom_sf"/>
</dbReference>
<evidence type="ECO:0000256" key="5">
    <source>
        <dbReference type="ARBA" id="ARBA00023295"/>
    </source>
</evidence>
<dbReference type="GO" id="GO:0016998">
    <property type="term" value="P:cell wall macromolecule catabolic process"/>
    <property type="evidence" value="ECO:0007669"/>
    <property type="project" value="InterPro"/>
</dbReference>
<dbReference type="SUPFAM" id="SSF53955">
    <property type="entry name" value="Lysozyme-like"/>
    <property type="match status" value="1"/>
</dbReference>
<keyword evidence="2 6" id="KW-0929">Antimicrobial</keyword>
<protein>
    <recommendedName>
        <fullName evidence="6">Lysozyme</fullName>
        <ecNumber evidence="6">3.2.1.17</ecNumber>
    </recommendedName>
</protein>
<proteinExistence type="inferred from homology"/>
<comment type="similarity">
    <text evidence="6">Belongs to the glycosyl hydrolase 24 family.</text>
</comment>
<gene>
    <name evidence="7" type="primary">rrrD_2</name>
    <name evidence="7" type="ORF">VQ7734_03662</name>
</gene>
<evidence type="ECO:0000313" key="7">
    <source>
        <dbReference type="EMBL" id="SHO57892.1"/>
    </source>
</evidence>
<dbReference type="GO" id="GO:0003796">
    <property type="term" value="F:lysozyme activity"/>
    <property type="evidence" value="ECO:0007669"/>
    <property type="project" value="UniProtKB-EC"/>
</dbReference>
<dbReference type="EC" id="3.2.1.17" evidence="6"/>